<protein>
    <submittedName>
        <fullName evidence="1">Uncharacterized protein</fullName>
    </submittedName>
</protein>
<name>A0A2T3KMC7_9GAMM</name>
<dbReference type="AlphaFoldDB" id="A0A2T3KMC7"/>
<dbReference type="SUPFAM" id="SSF102462">
    <property type="entry name" value="Peptidyl-tRNA hydrolase II"/>
    <property type="match status" value="1"/>
</dbReference>
<organism evidence="1 2">
    <name type="scientific">Photobacterium kishitanii</name>
    <dbReference type="NCBI Taxonomy" id="318456"/>
    <lineage>
        <taxon>Bacteria</taxon>
        <taxon>Pseudomonadati</taxon>
        <taxon>Pseudomonadota</taxon>
        <taxon>Gammaproteobacteria</taxon>
        <taxon>Vibrionales</taxon>
        <taxon>Vibrionaceae</taxon>
        <taxon>Photobacterium</taxon>
    </lineage>
</organism>
<proteinExistence type="predicted"/>
<dbReference type="Proteomes" id="UP000241426">
    <property type="component" value="Unassembled WGS sequence"/>
</dbReference>
<gene>
    <name evidence="1" type="ORF">C9J27_02645</name>
</gene>
<dbReference type="InterPro" id="IPR023476">
    <property type="entry name" value="Pep_tRNA_hydro_II_dom_sf"/>
</dbReference>
<dbReference type="EMBL" id="PYNF01000002">
    <property type="protein sequence ID" value="PSV00941.1"/>
    <property type="molecule type" value="Genomic_DNA"/>
</dbReference>
<accession>A0A2T3KMC7</accession>
<comment type="caution">
    <text evidence="1">The sequence shown here is derived from an EMBL/GenBank/DDBJ whole genome shotgun (WGS) entry which is preliminary data.</text>
</comment>
<dbReference type="RefSeq" id="WP_107288668.1">
    <property type="nucleotide sequence ID" value="NZ_PYNF01000002.1"/>
</dbReference>
<dbReference type="Gene3D" id="3.40.1490.10">
    <property type="entry name" value="Bit1"/>
    <property type="match status" value="1"/>
</dbReference>
<sequence length="244" mass="26789">MSLELYVKESLNMPSGKVIAQAAHALGMAFMSHCELVGEDSDKVTLKVHDRDGHFNCSLDSLLSRINVDFVDDDVFESMKSREDNVTVVIDNGLTCFNHQKTETVILLDKSEGVVDRSKRLQFDVDAGVFVKQGFFVNRAKPTTDSALIVHGAALSLSMITALIGVDSTLTLDKSSEMYKWLSSAFGKTVVGSKKQSKFDVVADAIVNASYDFRVGLGEALIVTAPISVEELSQLTYTKTFRLY</sequence>
<reference evidence="1 2" key="1">
    <citation type="submission" date="2018-01" db="EMBL/GenBank/DDBJ databases">
        <title>Whole genome sequencing of Histamine producing bacteria.</title>
        <authorList>
            <person name="Butler K."/>
        </authorList>
    </citation>
    <scope>NUCLEOTIDE SEQUENCE [LARGE SCALE GENOMIC DNA]</scope>
    <source>
        <strain evidence="1 2">FS-7.2</strain>
    </source>
</reference>
<evidence type="ECO:0000313" key="2">
    <source>
        <dbReference type="Proteomes" id="UP000241426"/>
    </source>
</evidence>
<evidence type="ECO:0000313" key="1">
    <source>
        <dbReference type="EMBL" id="PSV00941.1"/>
    </source>
</evidence>